<dbReference type="InterPro" id="IPR024524">
    <property type="entry name" value="DUF3800"/>
</dbReference>
<organism evidence="1 2">
    <name type="scientific">Psychracetigena formicireducens</name>
    <dbReference type="NCBI Taxonomy" id="2986056"/>
    <lineage>
        <taxon>Bacteria</taxon>
        <taxon>Bacillati</taxon>
        <taxon>Candidatus Lithacetigenota</taxon>
        <taxon>Candidatus Psychracetigena</taxon>
    </lineage>
</organism>
<proteinExistence type="predicted"/>
<accession>A0A9E2F775</accession>
<comment type="caution">
    <text evidence="1">The sequence shown here is derived from an EMBL/GenBank/DDBJ whole genome shotgun (WGS) entry which is preliminary data.</text>
</comment>
<dbReference type="EMBL" id="QLTW01000070">
    <property type="protein sequence ID" value="MBT9145288.1"/>
    <property type="molecule type" value="Genomic_DNA"/>
</dbReference>
<dbReference type="AlphaFoldDB" id="A0A9E2F775"/>
<evidence type="ECO:0000313" key="2">
    <source>
        <dbReference type="Proteomes" id="UP000811545"/>
    </source>
</evidence>
<name>A0A9E2F775_PSYF1</name>
<dbReference type="Pfam" id="PF12686">
    <property type="entry name" value="DUF3800"/>
    <property type="match status" value="1"/>
</dbReference>
<gene>
    <name evidence="1" type="ORF">DDT42_01158</name>
</gene>
<protein>
    <recommendedName>
        <fullName evidence="3">DUF3800 domain-containing protein</fullName>
    </recommendedName>
</protein>
<evidence type="ECO:0008006" key="3">
    <source>
        <dbReference type="Google" id="ProtNLM"/>
    </source>
</evidence>
<sequence>MSYIFIDESGNLGFNFDKKGTTSFFVITFLFTLSRNGIDKCVDKTVISLKSKYRKIGCLHANRDEPSTRRKLLKYLVSKNCFIMTIILNKRKVYTDLQDAKPFLYNYVANILLDRILSRKIIDDNSISIIASRRETSKYLNTNFKTYLESQVTKNYGRKIEIIIKNHCEDKGLQAVDFVSWSIFRKYECKDDEYYQIIKSKIIEENLLFP</sequence>
<evidence type="ECO:0000313" key="1">
    <source>
        <dbReference type="EMBL" id="MBT9145288.1"/>
    </source>
</evidence>
<reference evidence="1 2" key="1">
    <citation type="journal article" date="2021" name="bioRxiv">
        <title>Unique metabolic strategies in Hadean analogues reveal hints for primordial physiology.</title>
        <authorList>
            <person name="Nobu M.K."/>
            <person name="Nakai R."/>
            <person name="Tamazawa S."/>
            <person name="Mori H."/>
            <person name="Toyoda A."/>
            <person name="Ijiri A."/>
            <person name="Suzuki S."/>
            <person name="Kurokawa K."/>
            <person name="Kamagata Y."/>
            <person name="Tamaki H."/>
        </authorList>
    </citation>
    <scope>NUCLEOTIDE SEQUENCE [LARGE SCALE GENOMIC DNA]</scope>
    <source>
        <strain evidence="1">BS525</strain>
    </source>
</reference>
<dbReference type="Proteomes" id="UP000811545">
    <property type="component" value="Unassembled WGS sequence"/>
</dbReference>